<evidence type="ECO:0000313" key="2">
    <source>
        <dbReference type="Proteomes" id="UP000765509"/>
    </source>
</evidence>
<sequence length="89" mass="9917">MGSAIRKTSDYDQDPIEENLVDYKQNTQLEEGLTQDTTNKNLCKNTKDAQDLLEAPTKVIAYIHGKAAKTAVCVDNDKHQLIIDIVAQL</sequence>
<proteinExistence type="predicted"/>
<accession>A0A9Q3GB86</accession>
<keyword evidence="2" id="KW-1185">Reference proteome</keyword>
<name>A0A9Q3GB86_9BASI</name>
<organism evidence="1 2">
    <name type="scientific">Austropuccinia psidii MF-1</name>
    <dbReference type="NCBI Taxonomy" id="1389203"/>
    <lineage>
        <taxon>Eukaryota</taxon>
        <taxon>Fungi</taxon>
        <taxon>Dikarya</taxon>
        <taxon>Basidiomycota</taxon>
        <taxon>Pucciniomycotina</taxon>
        <taxon>Pucciniomycetes</taxon>
        <taxon>Pucciniales</taxon>
        <taxon>Sphaerophragmiaceae</taxon>
        <taxon>Austropuccinia</taxon>
    </lineage>
</organism>
<dbReference type="EMBL" id="AVOT02000106">
    <property type="protein sequence ID" value="MBW0461110.1"/>
    <property type="molecule type" value="Genomic_DNA"/>
</dbReference>
<reference evidence="1" key="1">
    <citation type="submission" date="2021-03" db="EMBL/GenBank/DDBJ databases">
        <title>Draft genome sequence of rust myrtle Austropuccinia psidii MF-1, a brazilian biotype.</title>
        <authorList>
            <person name="Quecine M.C."/>
            <person name="Pachon D.M.R."/>
            <person name="Bonatelli M.L."/>
            <person name="Correr F.H."/>
            <person name="Franceschini L.M."/>
            <person name="Leite T.F."/>
            <person name="Margarido G.R.A."/>
            <person name="Almeida C.A."/>
            <person name="Ferrarezi J.A."/>
            <person name="Labate C.A."/>
        </authorList>
    </citation>
    <scope>NUCLEOTIDE SEQUENCE</scope>
    <source>
        <strain evidence="1">MF-1</strain>
    </source>
</reference>
<dbReference type="Proteomes" id="UP000765509">
    <property type="component" value="Unassembled WGS sequence"/>
</dbReference>
<gene>
    <name evidence="1" type="ORF">O181_000825</name>
</gene>
<protein>
    <submittedName>
        <fullName evidence="1">Uncharacterized protein</fullName>
    </submittedName>
</protein>
<evidence type="ECO:0000313" key="1">
    <source>
        <dbReference type="EMBL" id="MBW0461110.1"/>
    </source>
</evidence>
<comment type="caution">
    <text evidence="1">The sequence shown here is derived from an EMBL/GenBank/DDBJ whole genome shotgun (WGS) entry which is preliminary data.</text>
</comment>
<dbReference type="AlphaFoldDB" id="A0A9Q3GB86"/>